<keyword evidence="2" id="KW-1185">Reference proteome</keyword>
<comment type="caution">
    <text evidence="1">The sequence shown here is derived from an EMBL/GenBank/DDBJ whole genome shotgun (WGS) entry which is preliminary data.</text>
</comment>
<sequence length="137" mass="15174">MDVRNCRECGRLFNYTSGGSPICPACAKKLEEKFAVVKQYIYDHPGVGIQEVSEENDVSINMIKKWVREERLTFAEGSAVGIECECCGKTILSGRYCEECKKKVANQLGSAYGSATHAAPAQKKKTDGNPKMRFLNN</sequence>
<dbReference type="AlphaFoldDB" id="A0A6L5XZE3"/>
<accession>A0A6L5XZE3</accession>
<evidence type="ECO:0000313" key="1">
    <source>
        <dbReference type="EMBL" id="MSS64220.1"/>
    </source>
</evidence>
<dbReference type="RefSeq" id="WP_154519614.1">
    <property type="nucleotide sequence ID" value="NZ_VUMT01000014.1"/>
</dbReference>
<dbReference type="Proteomes" id="UP000482209">
    <property type="component" value="Unassembled WGS sequence"/>
</dbReference>
<keyword evidence="1" id="KW-0969">Cilium</keyword>
<dbReference type="EMBL" id="VUMT01000014">
    <property type="protein sequence ID" value="MSS64220.1"/>
    <property type="molecule type" value="Genomic_DNA"/>
</dbReference>
<evidence type="ECO:0000313" key="2">
    <source>
        <dbReference type="Proteomes" id="UP000482209"/>
    </source>
</evidence>
<organism evidence="1 2">
    <name type="scientific">Velocimicrobium porci</name>
    <dbReference type="NCBI Taxonomy" id="2606634"/>
    <lineage>
        <taxon>Bacteria</taxon>
        <taxon>Bacillati</taxon>
        <taxon>Bacillota</taxon>
        <taxon>Clostridia</taxon>
        <taxon>Lachnospirales</taxon>
        <taxon>Lachnospiraceae</taxon>
        <taxon>Velocimicrobium</taxon>
    </lineage>
</organism>
<protein>
    <submittedName>
        <fullName evidence="1">Flagellar protein</fullName>
    </submittedName>
</protein>
<gene>
    <name evidence="1" type="ORF">FYJ58_10075</name>
</gene>
<proteinExistence type="predicted"/>
<name>A0A6L5XZE3_9FIRM</name>
<keyword evidence="1" id="KW-0282">Flagellum</keyword>
<keyword evidence="1" id="KW-0966">Cell projection</keyword>
<reference evidence="1 2" key="1">
    <citation type="submission" date="2019-08" db="EMBL/GenBank/DDBJ databases">
        <title>In-depth cultivation of the pig gut microbiome towards novel bacterial diversity and tailored functional studies.</title>
        <authorList>
            <person name="Wylensek D."/>
            <person name="Hitch T.C.A."/>
            <person name="Clavel T."/>
        </authorList>
    </citation>
    <scope>NUCLEOTIDE SEQUENCE [LARGE SCALE GENOMIC DNA]</scope>
    <source>
        <strain evidence="1 2">WCA-693-APC-MOT-I</strain>
    </source>
</reference>